<feature type="domain" description="IPT/TIG" evidence="2">
    <location>
        <begin position="396"/>
        <end position="479"/>
    </location>
</feature>
<dbReference type="SMART" id="SM00429">
    <property type="entry name" value="IPT"/>
    <property type="match status" value="4"/>
</dbReference>
<dbReference type="EMBL" id="SGWQ01000007">
    <property type="protein sequence ID" value="RZS36407.1"/>
    <property type="molecule type" value="Genomic_DNA"/>
</dbReference>
<evidence type="ECO:0000256" key="1">
    <source>
        <dbReference type="ARBA" id="ARBA00022729"/>
    </source>
</evidence>
<accession>A0A4Q7KJP2</accession>
<dbReference type="RefSeq" id="WP_130345911.1">
    <property type="nucleotide sequence ID" value="NZ_SGWQ01000007.1"/>
</dbReference>
<dbReference type="InterPro" id="IPR014756">
    <property type="entry name" value="Ig_E-set"/>
</dbReference>
<dbReference type="InterPro" id="IPR013783">
    <property type="entry name" value="Ig-like_fold"/>
</dbReference>
<dbReference type="InterPro" id="IPR052387">
    <property type="entry name" value="Fibrocystin"/>
</dbReference>
<dbReference type="PANTHER" id="PTHR46769">
    <property type="entry name" value="POLYCYSTIC KIDNEY AND HEPATIC DISEASE 1 (AUTOSOMAL RECESSIVE)-LIKE 1"/>
    <property type="match status" value="1"/>
</dbReference>
<evidence type="ECO:0000313" key="3">
    <source>
        <dbReference type="EMBL" id="RZS36407.1"/>
    </source>
</evidence>
<dbReference type="SUPFAM" id="SSF81296">
    <property type="entry name" value="E set domains"/>
    <property type="match status" value="4"/>
</dbReference>
<dbReference type="GO" id="GO:0005975">
    <property type="term" value="P:carbohydrate metabolic process"/>
    <property type="evidence" value="ECO:0007669"/>
    <property type="project" value="UniProtKB-ARBA"/>
</dbReference>
<feature type="domain" description="IPT/TIG" evidence="2">
    <location>
        <begin position="300"/>
        <end position="394"/>
    </location>
</feature>
<keyword evidence="4" id="KW-1185">Reference proteome</keyword>
<dbReference type="CDD" id="cd00102">
    <property type="entry name" value="IPT"/>
    <property type="match status" value="2"/>
</dbReference>
<sequence length="567" mass="57359">MPHFIETFLVTALPEGATGTRLRLAVLVSPRLTAEAATEGEPLPASAPLSDWPDARAWPTIRPQWMVKITQGSTTAEVPAVEITGDYDTQTWDAIFPGTMPTTPYQPPVNPRGATNASYLPAVATFPVESIRNAVADLHVRVLRDFRTVFPLLTELRELTQFKPILGALVPELLTEVLNTQLAGKPVADTLNRVFAQLDLFHGARPGSALPPPTVTAVSPGAGPPAGGTLVTVTGTRFIPDATAVAFGTKAATSITVLGETTLTCRSPGGVFGEQVDVVVRTPGGTSEPSTAAKFAYLVPPTVTKVDKNRGPAAGGTTVTVTGTNFVAGNGPDGKPNTTVAFGEAQATAVSVGSGGTSLTCVTPEAGDELVVDVVVTTKGGSSPTSAASKYTYVPAPAITVVTPASGPVAGGQTVTITGTNLAGATAVEFGDVPATVGTVTATSLTCTAPAGAVGTVHITVTTDGGTSAESDADEYTFLARPTVTALNPNTGPIAGGTTVTVTGTNLASATSARFGTGAQLPVTEVAATSLKVVSPAGAAGDVHVVVRTTLAGDSTETTADLFTYTE</sequence>
<feature type="domain" description="IPT/TIG" evidence="2">
    <location>
        <begin position="481"/>
        <end position="566"/>
    </location>
</feature>
<dbReference type="OrthoDB" id="3881096at2"/>
<reference evidence="3 4" key="1">
    <citation type="submission" date="2019-02" db="EMBL/GenBank/DDBJ databases">
        <title>Genomic Encyclopedia of Type Strains, Phase IV (KMG-IV): sequencing the most valuable type-strain genomes for metagenomic binning, comparative biology and taxonomic classification.</title>
        <authorList>
            <person name="Goeker M."/>
        </authorList>
    </citation>
    <scope>NUCLEOTIDE SEQUENCE [LARGE SCALE GENOMIC DNA]</scope>
    <source>
        <strain evidence="3 4">DSM 101727</strain>
    </source>
</reference>
<name>A0A4Q7KJP2_9PSEU</name>
<evidence type="ECO:0000259" key="2">
    <source>
        <dbReference type="SMART" id="SM00429"/>
    </source>
</evidence>
<organism evidence="3 4">
    <name type="scientific">Herbihabitans rhizosphaerae</name>
    <dbReference type="NCBI Taxonomy" id="1872711"/>
    <lineage>
        <taxon>Bacteria</taxon>
        <taxon>Bacillati</taxon>
        <taxon>Actinomycetota</taxon>
        <taxon>Actinomycetes</taxon>
        <taxon>Pseudonocardiales</taxon>
        <taxon>Pseudonocardiaceae</taxon>
        <taxon>Herbihabitans</taxon>
    </lineage>
</organism>
<gene>
    <name evidence="3" type="ORF">EV193_10788</name>
</gene>
<feature type="domain" description="IPT/TIG" evidence="2">
    <location>
        <begin position="212"/>
        <end position="298"/>
    </location>
</feature>
<dbReference type="CDD" id="cd00603">
    <property type="entry name" value="IPT_PCSR"/>
    <property type="match status" value="1"/>
</dbReference>
<dbReference type="AlphaFoldDB" id="A0A4Q7KJP2"/>
<keyword evidence="1" id="KW-0732">Signal</keyword>
<dbReference type="PANTHER" id="PTHR46769:SF2">
    <property type="entry name" value="FIBROCYSTIN-L ISOFORM 2 PRECURSOR-RELATED"/>
    <property type="match status" value="1"/>
</dbReference>
<dbReference type="Pfam" id="PF01833">
    <property type="entry name" value="TIG"/>
    <property type="match status" value="4"/>
</dbReference>
<proteinExistence type="predicted"/>
<dbReference type="Gene3D" id="2.60.40.10">
    <property type="entry name" value="Immunoglobulins"/>
    <property type="match status" value="4"/>
</dbReference>
<evidence type="ECO:0000313" key="4">
    <source>
        <dbReference type="Proteomes" id="UP000294257"/>
    </source>
</evidence>
<comment type="caution">
    <text evidence="3">The sequence shown here is derived from an EMBL/GenBank/DDBJ whole genome shotgun (WGS) entry which is preliminary data.</text>
</comment>
<dbReference type="Proteomes" id="UP000294257">
    <property type="component" value="Unassembled WGS sequence"/>
</dbReference>
<protein>
    <submittedName>
        <fullName evidence="3">IPT/TIG domain-containing protein</fullName>
    </submittedName>
</protein>
<dbReference type="InterPro" id="IPR002909">
    <property type="entry name" value="IPT_dom"/>
</dbReference>